<comment type="catalytic activity">
    <reaction evidence="8 9">
        <text>(R)-pantoate + NADP(+) = 2-dehydropantoate + NADPH + H(+)</text>
        <dbReference type="Rhea" id="RHEA:16233"/>
        <dbReference type="ChEBI" id="CHEBI:11561"/>
        <dbReference type="ChEBI" id="CHEBI:15378"/>
        <dbReference type="ChEBI" id="CHEBI:15980"/>
        <dbReference type="ChEBI" id="CHEBI:57783"/>
        <dbReference type="ChEBI" id="CHEBI:58349"/>
        <dbReference type="EC" id="1.1.1.169"/>
    </reaction>
</comment>
<comment type="caution">
    <text evidence="12">The sequence shown here is derived from an EMBL/GenBank/DDBJ whole genome shotgun (WGS) entry which is preliminary data.</text>
</comment>
<dbReference type="AlphaFoldDB" id="A0A9X4RKS3"/>
<name>A0A9X4RKS3_9BACT</name>
<evidence type="ECO:0000256" key="8">
    <source>
        <dbReference type="ARBA" id="ARBA00048793"/>
    </source>
</evidence>
<organism evidence="12 13">
    <name type="scientific">Thiovibrio frasassiensis</name>
    <dbReference type="NCBI Taxonomy" id="2984131"/>
    <lineage>
        <taxon>Bacteria</taxon>
        <taxon>Pseudomonadati</taxon>
        <taxon>Thermodesulfobacteriota</taxon>
        <taxon>Desulfobulbia</taxon>
        <taxon>Desulfobulbales</taxon>
        <taxon>Thiovibrionaceae</taxon>
        <taxon>Thiovibrio</taxon>
    </lineage>
</organism>
<dbReference type="PROSITE" id="PS51257">
    <property type="entry name" value="PROKAR_LIPOPROTEIN"/>
    <property type="match status" value="1"/>
</dbReference>
<dbReference type="Proteomes" id="UP001154240">
    <property type="component" value="Unassembled WGS sequence"/>
</dbReference>
<dbReference type="SUPFAM" id="SSF51735">
    <property type="entry name" value="NAD(P)-binding Rossmann-fold domains"/>
    <property type="match status" value="1"/>
</dbReference>
<keyword evidence="13" id="KW-1185">Reference proteome</keyword>
<dbReference type="FunFam" id="1.10.1040.10:FF:000017">
    <property type="entry name" value="2-dehydropantoate 2-reductase"/>
    <property type="match status" value="1"/>
</dbReference>
<evidence type="ECO:0000256" key="4">
    <source>
        <dbReference type="ARBA" id="ARBA00019465"/>
    </source>
</evidence>
<sequence length="315" mass="33054">MQDTSPKRVAIVGPGALGCLLGATLCRVGAEIWVLDHDSQRAGLLQHSGLTLERAGRCEHFSIQATADPQRIGPVDLVLLCVKSPALRRTLPSLFPLLTEKTLLLAWQNGIAHLPILLEAVLPGPVALAVTSLGAHLLAPGQVCFGGAGATTLGFLREASPEAKEGLDAAAELMRTAGLEVRVETDILAQVWNKLLVNVGINGLTAIYNCNNGELLHNQAALAVLQAAVLEAADVARAKGIAIAPEPVARTLAVCRATADNISSMLQDVRQKRETEIEGINGAVLAEARRLGIAAPVNAQLFAAVKALEKRYLAG</sequence>
<dbReference type="GO" id="GO:0015940">
    <property type="term" value="P:pantothenate biosynthetic process"/>
    <property type="evidence" value="ECO:0007669"/>
    <property type="project" value="UniProtKB-KW"/>
</dbReference>
<evidence type="ECO:0000256" key="7">
    <source>
        <dbReference type="ARBA" id="ARBA00032024"/>
    </source>
</evidence>
<dbReference type="PANTHER" id="PTHR43765">
    <property type="entry name" value="2-DEHYDROPANTOATE 2-REDUCTASE-RELATED"/>
    <property type="match status" value="1"/>
</dbReference>
<evidence type="ECO:0000256" key="9">
    <source>
        <dbReference type="RuleBase" id="RU362068"/>
    </source>
</evidence>
<dbReference type="Gene3D" id="1.10.1040.10">
    <property type="entry name" value="N-(1-d-carboxylethyl)-l-norvaline Dehydrogenase, domain 2"/>
    <property type="match status" value="1"/>
</dbReference>
<dbReference type="Pfam" id="PF02558">
    <property type="entry name" value="ApbA"/>
    <property type="match status" value="1"/>
</dbReference>
<dbReference type="EMBL" id="JAPHEH010000001">
    <property type="protein sequence ID" value="MDG4475311.1"/>
    <property type="molecule type" value="Genomic_DNA"/>
</dbReference>
<keyword evidence="9" id="KW-0566">Pantothenate biosynthesis</keyword>
<dbReference type="SUPFAM" id="SSF48179">
    <property type="entry name" value="6-phosphogluconate dehydrogenase C-terminal domain-like"/>
    <property type="match status" value="1"/>
</dbReference>
<dbReference type="InterPro" id="IPR003710">
    <property type="entry name" value="ApbA"/>
</dbReference>
<evidence type="ECO:0000259" key="11">
    <source>
        <dbReference type="Pfam" id="PF08546"/>
    </source>
</evidence>
<dbReference type="PANTHER" id="PTHR43765:SF2">
    <property type="entry name" value="2-DEHYDROPANTOATE 2-REDUCTASE"/>
    <property type="match status" value="1"/>
</dbReference>
<dbReference type="InterPro" id="IPR008927">
    <property type="entry name" value="6-PGluconate_DH-like_C_sf"/>
</dbReference>
<evidence type="ECO:0000313" key="13">
    <source>
        <dbReference type="Proteomes" id="UP001154240"/>
    </source>
</evidence>
<evidence type="ECO:0000256" key="5">
    <source>
        <dbReference type="ARBA" id="ARBA00022857"/>
    </source>
</evidence>
<evidence type="ECO:0000256" key="1">
    <source>
        <dbReference type="ARBA" id="ARBA00004994"/>
    </source>
</evidence>
<keyword evidence="6 9" id="KW-0560">Oxidoreductase</keyword>
<protein>
    <recommendedName>
        <fullName evidence="4 9">2-dehydropantoate 2-reductase</fullName>
        <ecNumber evidence="3 9">1.1.1.169</ecNumber>
    </recommendedName>
    <alternativeName>
        <fullName evidence="7 9">Ketopantoate reductase</fullName>
    </alternativeName>
</protein>
<dbReference type="GO" id="GO:0005737">
    <property type="term" value="C:cytoplasm"/>
    <property type="evidence" value="ECO:0007669"/>
    <property type="project" value="TreeGrafter"/>
</dbReference>
<comment type="pathway">
    <text evidence="1 9">Cofactor biosynthesis; (R)-pantothenate biosynthesis; (R)-pantoate from 3-methyl-2-oxobutanoate: step 2/2.</text>
</comment>
<reference evidence="12" key="2">
    <citation type="submission" date="2022-10" db="EMBL/GenBank/DDBJ databases">
        <authorList>
            <person name="Aronson H.S."/>
        </authorList>
    </citation>
    <scope>NUCLEOTIDE SEQUENCE</scope>
    <source>
        <strain evidence="12">RS19-109</strain>
    </source>
</reference>
<accession>A0A9X4RKS3</accession>
<dbReference type="InterPro" id="IPR013332">
    <property type="entry name" value="KPR_N"/>
</dbReference>
<dbReference type="InterPro" id="IPR050838">
    <property type="entry name" value="Ketopantoate_reductase"/>
</dbReference>
<dbReference type="RefSeq" id="WP_307632285.1">
    <property type="nucleotide sequence ID" value="NZ_JAPHEH010000001.1"/>
</dbReference>
<evidence type="ECO:0000259" key="10">
    <source>
        <dbReference type="Pfam" id="PF02558"/>
    </source>
</evidence>
<evidence type="ECO:0000313" key="12">
    <source>
        <dbReference type="EMBL" id="MDG4475311.1"/>
    </source>
</evidence>
<dbReference type="InterPro" id="IPR036291">
    <property type="entry name" value="NAD(P)-bd_dom_sf"/>
</dbReference>
<dbReference type="InterPro" id="IPR013328">
    <property type="entry name" value="6PGD_dom2"/>
</dbReference>
<dbReference type="InterPro" id="IPR013752">
    <property type="entry name" value="KPA_reductase"/>
</dbReference>
<comment type="function">
    <text evidence="9">Catalyzes the NADPH-dependent reduction of ketopantoate into pantoic acid.</text>
</comment>
<gene>
    <name evidence="12" type="ORF">OLX77_03945</name>
</gene>
<dbReference type="GO" id="GO:0008677">
    <property type="term" value="F:2-dehydropantoate 2-reductase activity"/>
    <property type="evidence" value="ECO:0007669"/>
    <property type="project" value="UniProtKB-EC"/>
</dbReference>
<comment type="similarity">
    <text evidence="2 9">Belongs to the ketopantoate reductase family.</text>
</comment>
<proteinExistence type="inferred from homology"/>
<feature type="domain" description="Ketopantoate reductase C-terminal" evidence="11">
    <location>
        <begin position="186"/>
        <end position="309"/>
    </location>
</feature>
<feature type="domain" description="Ketopantoate reductase N-terminal" evidence="10">
    <location>
        <begin position="9"/>
        <end position="156"/>
    </location>
</feature>
<dbReference type="Gene3D" id="3.40.50.720">
    <property type="entry name" value="NAD(P)-binding Rossmann-like Domain"/>
    <property type="match status" value="1"/>
</dbReference>
<dbReference type="EC" id="1.1.1.169" evidence="3 9"/>
<dbReference type="Pfam" id="PF08546">
    <property type="entry name" value="ApbA_C"/>
    <property type="match status" value="1"/>
</dbReference>
<evidence type="ECO:0000256" key="6">
    <source>
        <dbReference type="ARBA" id="ARBA00023002"/>
    </source>
</evidence>
<evidence type="ECO:0000256" key="3">
    <source>
        <dbReference type="ARBA" id="ARBA00013014"/>
    </source>
</evidence>
<keyword evidence="5 9" id="KW-0521">NADP</keyword>
<dbReference type="GO" id="GO:0050661">
    <property type="term" value="F:NADP binding"/>
    <property type="evidence" value="ECO:0007669"/>
    <property type="project" value="TreeGrafter"/>
</dbReference>
<dbReference type="NCBIfam" id="TIGR00745">
    <property type="entry name" value="apbA_panE"/>
    <property type="match status" value="1"/>
</dbReference>
<evidence type="ECO:0000256" key="2">
    <source>
        <dbReference type="ARBA" id="ARBA00007870"/>
    </source>
</evidence>
<reference evidence="12" key="1">
    <citation type="journal article" date="2022" name="bioRxiv">
        <title>Thiovibrio frasassiensisgen. nov., sp. nov., an autotrophic, elemental sulfur disproportionating bacterium isolated from sulfidic karst sediment, and proposal of Thiovibrionaceae fam. nov.</title>
        <authorList>
            <person name="Aronson H."/>
            <person name="Thomas C."/>
            <person name="Bhattacharyya M."/>
            <person name="Eckstein S."/>
            <person name="Jensen S."/>
            <person name="Barco R."/>
            <person name="Macalady J."/>
            <person name="Amend J."/>
        </authorList>
    </citation>
    <scope>NUCLEOTIDE SEQUENCE</scope>
    <source>
        <strain evidence="12">RS19-109</strain>
    </source>
</reference>